<organism evidence="1 2">
    <name type="scientific">Rhodoplanes elegans</name>
    <dbReference type="NCBI Taxonomy" id="29408"/>
    <lineage>
        <taxon>Bacteria</taxon>
        <taxon>Pseudomonadati</taxon>
        <taxon>Pseudomonadota</taxon>
        <taxon>Alphaproteobacteria</taxon>
        <taxon>Hyphomicrobiales</taxon>
        <taxon>Nitrobacteraceae</taxon>
        <taxon>Rhodoplanes</taxon>
    </lineage>
</organism>
<dbReference type="EMBL" id="NPEU01000007">
    <property type="protein sequence ID" value="RAI41921.1"/>
    <property type="molecule type" value="Genomic_DNA"/>
</dbReference>
<reference evidence="1 2" key="1">
    <citation type="submission" date="2017-07" db="EMBL/GenBank/DDBJ databases">
        <title>Draft Genome Sequences of Select Purple Nonsulfur Bacteria.</title>
        <authorList>
            <person name="Lasarre B."/>
            <person name="Mckinlay J.B."/>
        </authorList>
    </citation>
    <scope>NUCLEOTIDE SEQUENCE [LARGE SCALE GENOMIC DNA]</scope>
    <source>
        <strain evidence="1 2">DSM 11907</strain>
    </source>
</reference>
<evidence type="ECO:0000313" key="2">
    <source>
        <dbReference type="Proteomes" id="UP000248863"/>
    </source>
</evidence>
<comment type="caution">
    <text evidence="1">The sequence shown here is derived from an EMBL/GenBank/DDBJ whole genome shotgun (WGS) entry which is preliminary data.</text>
</comment>
<gene>
    <name evidence="1" type="ORF">CH338_01645</name>
</gene>
<proteinExistence type="predicted"/>
<protein>
    <submittedName>
        <fullName evidence="1">Uncharacterized protein</fullName>
    </submittedName>
</protein>
<dbReference type="OrthoDB" id="5125727at2"/>
<name>A0A327KUB5_9BRAD</name>
<dbReference type="Proteomes" id="UP000248863">
    <property type="component" value="Unassembled WGS sequence"/>
</dbReference>
<dbReference type="RefSeq" id="WP_111355298.1">
    <property type="nucleotide sequence ID" value="NZ_NHSK01000213.1"/>
</dbReference>
<sequence length="127" mass="12614">MARLPTPGSDSGSWGDVLNAYLGVGHDAAGNNVGGKILETTAATSFTLGTTYEGKRIVATAAITITVPSVGTLGNGYGVEIVNDSGGTVIIDGPGSTNVSLSDGDVAYLLEANGKQRVVTGASTLIS</sequence>
<dbReference type="AlphaFoldDB" id="A0A327KUB5"/>
<accession>A0A327KUB5</accession>
<evidence type="ECO:0000313" key="1">
    <source>
        <dbReference type="EMBL" id="RAI41921.1"/>
    </source>
</evidence>
<keyword evidence="2" id="KW-1185">Reference proteome</keyword>